<comment type="caution">
    <text evidence="4">The sequence shown here is derived from an EMBL/GenBank/DDBJ whole genome shotgun (WGS) entry which is preliminary data.</text>
</comment>
<organism evidence="4 5">
    <name type="scientific">Chthoniobacter flavus Ellin428</name>
    <dbReference type="NCBI Taxonomy" id="497964"/>
    <lineage>
        <taxon>Bacteria</taxon>
        <taxon>Pseudomonadati</taxon>
        <taxon>Verrucomicrobiota</taxon>
        <taxon>Spartobacteria</taxon>
        <taxon>Chthoniobacterales</taxon>
        <taxon>Chthoniobacteraceae</taxon>
        <taxon>Chthoniobacter</taxon>
    </lineage>
</organism>
<dbReference type="GO" id="GO:0016740">
    <property type="term" value="F:transferase activity"/>
    <property type="evidence" value="ECO:0007669"/>
    <property type="project" value="UniProtKB-KW"/>
</dbReference>
<feature type="domain" description="DAHP synthase ferredoxin-like" evidence="3">
    <location>
        <begin position="1"/>
        <end position="68"/>
    </location>
</feature>
<dbReference type="PANTHER" id="PTHR43018:SF1">
    <property type="entry name" value="PROTEIN AROA(G)"/>
    <property type="match status" value="1"/>
</dbReference>
<accession>B4D8Z6</accession>
<evidence type="ECO:0000259" key="2">
    <source>
        <dbReference type="Pfam" id="PF00793"/>
    </source>
</evidence>
<keyword evidence="1" id="KW-0808">Transferase</keyword>
<dbReference type="InterPro" id="IPR006218">
    <property type="entry name" value="DAHP1/KDSA"/>
</dbReference>
<dbReference type="NCBIfam" id="NF009239">
    <property type="entry name" value="PRK12595.1"/>
    <property type="match status" value="1"/>
</dbReference>
<evidence type="ECO:0000313" key="4">
    <source>
        <dbReference type="EMBL" id="EDY17041.1"/>
    </source>
</evidence>
<dbReference type="InterPro" id="IPR013785">
    <property type="entry name" value="Aldolase_TIM"/>
</dbReference>
<sequence>MIVVIRPNTPRPQIDEVIAEVQKLGYDPRPIFGTEQTVIAAIGDERTHHTLTSLTALPQVEKVIPVQKRHKLVSRESHSGDTTVDVDGLKVGANAPFCLMAGPCSVESEEQLISTARAVKAAGATILRGGAFKPRTSPYEFQGLGSEGLRLLSLAKKETGLKIITEVLSERHVDEVASHTDILQIGARNSQNFQLLIECAKTGKPILLKRGLSQKIEEWLLGAEYLLAHGNNKVMFCERGIRTFETYTRNTLDLAAVAIAKKESHLPVIVDPSQGCGRADLVRMLCKGSVAMGADGLLIEVHPHPAEALSDGQQQVDFVGFQQLVKDLQPLLGAMGRA</sequence>
<dbReference type="InterPro" id="IPR041071">
    <property type="entry name" value="DAHP_snth_FXD"/>
</dbReference>
<evidence type="ECO:0000313" key="5">
    <source>
        <dbReference type="Proteomes" id="UP000005824"/>
    </source>
</evidence>
<dbReference type="eggNOG" id="COG2876">
    <property type="taxonomic scope" value="Bacteria"/>
</dbReference>
<dbReference type="InterPro" id="IPR052899">
    <property type="entry name" value="Class-I_DAHP_synthase"/>
</dbReference>
<dbReference type="NCBIfam" id="TIGR01361">
    <property type="entry name" value="DAHP_synth_Bsub"/>
    <property type="match status" value="1"/>
</dbReference>
<dbReference type="InParanoid" id="B4D8Z6"/>
<dbReference type="RefSeq" id="WP_006982707.1">
    <property type="nucleotide sequence ID" value="NZ_ABVL01000024.1"/>
</dbReference>
<keyword evidence="5" id="KW-1185">Reference proteome</keyword>
<dbReference type="InterPro" id="IPR006268">
    <property type="entry name" value="DAHP_syn_2"/>
</dbReference>
<dbReference type="Proteomes" id="UP000005824">
    <property type="component" value="Unassembled WGS sequence"/>
</dbReference>
<dbReference type="Gene3D" id="3.20.20.70">
    <property type="entry name" value="Aldolase class I"/>
    <property type="match status" value="1"/>
</dbReference>
<dbReference type="PANTHER" id="PTHR43018">
    <property type="entry name" value="PHOSPHO-2-DEHYDRO-3-DEOXYHEPTONATE ALDOLASE"/>
    <property type="match status" value="1"/>
</dbReference>
<proteinExistence type="predicted"/>
<reference evidence="4 5" key="1">
    <citation type="journal article" date="2011" name="J. Bacteriol.">
        <title>Genome sequence of Chthoniobacter flavus Ellin428, an aerobic heterotrophic soil bacterium.</title>
        <authorList>
            <person name="Kant R."/>
            <person name="van Passel M.W."/>
            <person name="Palva A."/>
            <person name="Lucas S."/>
            <person name="Lapidus A."/>
            <person name="Glavina Del Rio T."/>
            <person name="Dalin E."/>
            <person name="Tice H."/>
            <person name="Bruce D."/>
            <person name="Goodwin L."/>
            <person name="Pitluck S."/>
            <person name="Larimer F.W."/>
            <person name="Land M.L."/>
            <person name="Hauser L."/>
            <person name="Sangwan P."/>
            <person name="de Vos W.M."/>
            <person name="Janssen P.H."/>
            <person name="Smidt H."/>
        </authorList>
    </citation>
    <scope>NUCLEOTIDE SEQUENCE [LARGE SCALE GENOMIC DNA]</scope>
    <source>
        <strain evidence="4 5">Ellin428</strain>
    </source>
</reference>
<feature type="domain" description="DAHP synthetase I/KDSA" evidence="2">
    <location>
        <begin position="88"/>
        <end position="329"/>
    </location>
</feature>
<evidence type="ECO:0000259" key="3">
    <source>
        <dbReference type="Pfam" id="PF18152"/>
    </source>
</evidence>
<dbReference type="GO" id="GO:0016832">
    <property type="term" value="F:aldehyde-lyase activity"/>
    <property type="evidence" value="ECO:0007669"/>
    <property type="project" value="InterPro"/>
</dbReference>
<dbReference type="Pfam" id="PF18152">
    <property type="entry name" value="DAHP_snth_FXD"/>
    <property type="match status" value="1"/>
</dbReference>
<dbReference type="AlphaFoldDB" id="B4D8Z6"/>
<dbReference type="Gene3D" id="3.30.70.1140">
    <property type="entry name" value="Phospho-2-dehydro-3-deoxyheptonate aldolase, domain 1"/>
    <property type="match status" value="1"/>
</dbReference>
<dbReference type="NCBIfam" id="NF006421">
    <property type="entry name" value="PRK08673.1"/>
    <property type="match status" value="1"/>
</dbReference>
<gene>
    <name evidence="4" type="ORF">CfE428DRAFT_5386</name>
</gene>
<dbReference type="Pfam" id="PF00793">
    <property type="entry name" value="DAHP_synth_1"/>
    <property type="match status" value="1"/>
</dbReference>
<evidence type="ECO:0000256" key="1">
    <source>
        <dbReference type="ARBA" id="ARBA00022679"/>
    </source>
</evidence>
<name>B4D8Z6_9BACT</name>
<dbReference type="STRING" id="497964.CfE428DRAFT_5386"/>
<dbReference type="GO" id="GO:0009073">
    <property type="term" value="P:aromatic amino acid family biosynthetic process"/>
    <property type="evidence" value="ECO:0007669"/>
    <property type="project" value="InterPro"/>
</dbReference>
<protein>
    <submittedName>
        <fullName evidence="4">Phospho-2-dehydro-3-deoxyheptonate aldolase</fullName>
    </submittedName>
</protein>
<dbReference type="SUPFAM" id="SSF51569">
    <property type="entry name" value="Aldolase"/>
    <property type="match status" value="1"/>
</dbReference>
<dbReference type="EMBL" id="ABVL01000024">
    <property type="protein sequence ID" value="EDY17041.1"/>
    <property type="molecule type" value="Genomic_DNA"/>
</dbReference>